<evidence type="ECO:0000313" key="1">
    <source>
        <dbReference type="EMBL" id="GAH05741.1"/>
    </source>
</evidence>
<gene>
    <name evidence="1" type="ORF">S01H4_60654</name>
</gene>
<dbReference type="AlphaFoldDB" id="X1CBY7"/>
<organism evidence="1">
    <name type="scientific">marine sediment metagenome</name>
    <dbReference type="NCBI Taxonomy" id="412755"/>
    <lineage>
        <taxon>unclassified sequences</taxon>
        <taxon>metagenomes</taxon>
        <taxon>ecological metagenomes</taxon>
    </lineage>
</organism>
<proteinExistence type="predicted"/>
<accession>X1CBY7</accession>
<reference evidence="1" key="1">
    <citation type="journal article" date="2014" name="Front. Microbiol.">
        <title>High frequency of phylogenetically diverse reductive dehalogenase-homologous genes in deep subseafloor sedimentary metagenomes.</title>
        <authorList>
            <person name="Kawai M."/>
            <person name="Futagami T."/>
            <person name="Toyoda A."/>
            <person name="Takaki Y."/>
            <person name="Nishi S."/>
            <person name="Hori S."/>
            <person name="Arai W."/>
            <person name="Tsubouchi T."/>
            <person name="Morono Y."/>
            <person name="Uchiyama I."/>
            <person name="Ito T."/>
            <person name="Fujiyama A."/>
            <person name="Inagaki F."/>
            <person name="Takami H."/>
        </authorList>
    </citation>
    <scope>NUCLEOTIDE SEQUENCE</scope>
    <source>
        <strain evidence="1">Expedition CK06-06</strain>
    </source>
</reference>
<name>X1CBY7_9ZZZZ</name>
<sequence length="184" mass="20482">NSDFIGNELESGSERSEIVMQTLNDHPVVYADVSTSTAYDSTIIEANRNPDVINEYYLQNTTSWQSFPVTRDRLTDTNDTGYGVRRLYCDIAVPNVDYVMAHIQVKDKAGNISNIQPVTMKIPLNAVTEDVQIMSAATVSIDDGNLPVKYEEETDAALTSYQFARGVPRSDMDSTRSMIVKDVL</sequence>
<feature type="non-terminal residue" evidence="1">
    <location>
        <position position="184"/>
    </location>
</feature>
<dbReference type="EMBL" id="BART01035814">
    <property type="protein sequence ID" value="GAH05741.1"/>
    <property type="molecule type" value="Genomic_DNA"/>
</dbReference>
<feature type="non-terminal residue" evidence="1">
    <location>
        <position position="1"/>
    </location>
</feature>
<comment type="caution">
    <text evidence="1">The sequence shown here is derived from an EMBL/GenBank/DDBJ whole genome shotgun (WGS) entry which is preliminary data.</text>
</comment>
<protein>
    <submittedName>
        <fullName evidence="1">Uncharacterized protein</fullName>
    </submittedName>
</protein>